<feature type="compositionally biased region" description="Basic and acidic residues" evidence="1">
    <location>
        <begin position="13"/>
        <end position="22"/>
    </location>
</feature>
<dbReference type="AlphaFoldDB" id="A0A291GWT5"/>
<accession>A0A291GWT5</accession>
<sequence>MGSTGLLAAAGGDRPRSGDRSGGESIVVMPRGNTMRTVRCLLAALAAPVLVLGLAACAGSDEPAAGDGTTTERTTEDPTTEETTSEEAPSPVTGVEHVWIDDSWEVQEIDDLCAMIEPSPAPYSDQEGFFTCGPNAASALACQVEEDGLARCITSLPDRSGISFTSEQAAATDLPANEDALPIQVTLPDDVTCNPVSHDHAEHFEDYFSWYACSDGSELLTDEDISNTFSIEGDAWTVRRSIDQQAPEEVVLTTATFAGTD</sequence>
<proteinExistence type="predicted"/>
<dbReference type="Proteomes" id="UP000217889">
    <property type="component" value="Chromosome"/>
</dbReference>
<feature type="region of interest" description="Disordered" evidence="1">
    <location>
        <begin position="1"/>
        <end position="27"/>
    </location>
</feature>
<evidence type="ECO:0000256" key="1">
    <source>
        <dbReference type="SAM" id="MobiDB-lite"/>
    </source>
</evidence>
<organism evidence="2 3">
    <name type="scientific">Brachybacterium ginsengisoli</name>
    <dbReference type="NCBI Taxonomy" id="1331682"/>
    <lineage>
        <taxon>Bacteria</taxon>
        <taxon>Bacillati</taxon>
        <taxon>Actinomycetota</taxon>
        <taxon>Actinomycetes</taxon>
        <taxon>Micrococcales</taxon>
        <taxon>Dermabacteraceae</taxon>
        <taxon>Brachybacterium</taxon>
    </lineage>
</organism>
<dbReference type="KEGG" id="bgg:CFK41_07770"/>
<gene>
    <name evidence="2" type="ORF">CFK41_07770</name>
</gene>
<evidence type="ECO:0000313" key="3">
    <source>
        <dbReference type="Proteomes" id="UP000217889"/>
    </source>
</evidence>
<protein>
    <submittedName>
        <fullName evidence="2">Uncharacterized protein</fullName>
    </submittedName>
</protein>
<evidence type="ECO:0000313" key="2">
    <source>
        <dbReference type="EMBL" id="ATG54675.1"/>
    </source>
</evidence>
<reference evidence="2 3" key="1">
    <citation type="journal article" date="2014" name="Int. J. Syst. Evol. Microbiol.">
        <title>Brachybacterium ginsengisoli sp. nov., isolated from soil of a ginseng field.</title>
        <authorList>
            <person name="Hoang V.A."/>
            <person name="Kim Y.J."/>
            <person name="Nguyen N.L."/>
            <person name="Yang D.C."/>
        </authorList>
    </citation>
    <scope>NUCLEOTIDE SEQUENCE [LARGE SCALE GENOMIC DNA]</scope>
    <source>
        <strain evidence="2 3">DCY80</strain>
    </source>
</reference>
<feature type="region of interest" description="Disordered" evidence="1">
    <location>
        <begin position="61"/>
        <end position="95"/>
    </location>
</feature>
<dbReference type="EMBL" id="CP023564">
    <property type="protein sequence ID" value="ATG54675.1"/>
    <property type="molecule type" value="Genomic_DNA"/>
</dbReference>
<keyword evidence="3" id="KW-1185">Reference proteome</keyword>
<name>A0A291GWT5_9MICO</name>